<sequence length="78" mass="9297">MDEWDYKNLKNRGTGSHGDMDDFKIIPYPFDKYQIKVKLTPTNEFIGIVEVGINKDFLSYKQKTTLRGFHDVDEFYRE</sequence>
<evidence type="ECO:0000313" key="1">
    <source>
        <dbReference type="EMBL" id="PXF59306.1"/>
    </source>
</evidence>
<accession>A0AC61L108</accession>
<name>A0AC61L108_9EURY</name>
<evidence type="ECO:0000313" key="2">
    <source>
        <dbReference type="Proteomes" id="UP000248329"/>
    </source>
</evidence>
<dbReference type="Proteomes" id="UP000248329">
    <property type="component" value="Unassembled WGS sequence"/>
</dbReference>
<comment type="caution">
    <text evidence="1">The sequence shown here is derived from an EMBL/GenBank/DDBJ whole genome shotgun (WGS) entry which is preliminary data.</text>
</comment>
<dbReference type="EMBL" id="PQXF01000026">
    <property type="protein sequence ID" value="PXF59306.1"/>
    <property type="molecule type" value="Genomic_DNA"/>
</dbReference>
<protein>
    <submittedName>
        <fullName evidence="1">Uncharacterized protein</fullName>
    </submittedName>
</protein>
<reference evidence="1" key="1">
    <citation type="submission" date="2018-01" db="EMBL/GenBank/DDBJ databases">
        <authorList>
            <person name="Krukenberg V."/>
        </authorList>
    </citation>
    <scope>NUCLEOTIDE SEQUENCE</scope>
    <source>
        <strain evidence="1">E20ANME2</strain>
    </source>
</reference>
<gene>
    <name evidence="1" type="ORF">C4B59_11645</name>
</gene>
<organism evidence="1 2">
    <name type="scientific">Candidatus Methanogaster sp</name>
    <dbReference type="NCBI Taxonomy" id="3386292"/>
    <lineage>
        <taxon>Archaea</taxon>
        <taxon>Methanobacteriati</taxon>
        <taxon>Methanobacteriota</taxon>
        <taxon>Stenosarchaea group</taxon>
        <taxon>Methanomicrobia</taxon>
        <taxon>Methanosarcinales</taxon>
        <taxon>ANME-2 cluster</taxon>
        <taxon>Candidatus Methanogasteraceae</taxon>
        <taxon>Candidatus Methanogaster</taxon>
    </lineage>
</organism>
<proteinExistence type="predicted"/>